<dbReference type="Pfam" id="PF02578">
    <property type="entry name" value="Cu-oxidase_4"/>
    <property type="match status" value="1"/>
</dbReference>
<dbReference type="GO" id="GO:0016787">
    <property type="term" value="F:hydrolase activity"/>
    <property type="evidence" value="ECO:0007669"/>
    <property type="project" value="UniProtKB-KW"/>
</dbReference>
<evidence type="ECO:0000256" key="7">
    <source>
        <dbReference type="ARBA" id="ARBA00022833"/>
    </source>
</evidence>
<accession>A0A414G022</accession>
<name>A0A414G022_9ACTN</name>
<dbReference type="PANTHER" id="PTHR30616:SF2">
    <property type="entry name" value="PURINE NUCLEOSIDE PHOSPHORYLASE LACC1"/>
    <property type="match status" value="1"/>
</dbReference>
<comment type="similarity">
    <text evidence="3">Belongs to the purine nucleoside phosphorylase YfiH/LACC1 family.</text>
</comment>
<protein>
    <submittedName>
        <fullName evidence="11">Laccase domain-containing protein</fullName>
    </submittedName>
</protein>
<evidence type="ECO:0000256" key="10">
    <source>
        <dbReference type="ARBA" id="ARBA00049893"/>
    </source>
</evidence>
<comment type="catalytic activity">
    <reaction evidence="8">
        <text>adenosine + H2O + H(+) = inosine + NH4(+)</text>
        <dbReference type="Rhea" id="RHEA:24408"/>
        <dbReference type="ChEBI" id="CHEBI:15377"/>
        <dbReference type="ChEBI" id="CHEBI:15378"/>
        <dbReference type="ChEBI" id="CHEBI:16335"/>
        <dbReference type="ChEBI" id="CHEBI:17596"/>
        <dbReference type="ChEBI" id="CHEBI:28938"/>
        <dbReference type="EC" id="3.5.4.4"/>
    </reaction>
    <physiologicalReaction direction="left-to-right" evidence="8">
        <dbReference type="Rhea" id="RHEA:24409"/>
    </physiologicalReaction>
</comment>
<dbReference type="SUPFAM" id="SSF64438">
    <property type="entry name" value="CNF1/YfiH-like putative cysteine hydrolases"/>
    <property type="match status" value="1"/>
</dbReference>
<comment type="function">
    <text evidence="2">Purine nucleoside enzyme that catalyzes the phosphorolysis of adenosine and inosine nucleosides, yielding D-ribose 1-phosphate and the respective free bases, adenine and hypoxanthine. Also catalyzes the phosphorolysis of S-methyl-5'-thioadenosine into adenine and S-methyl-5-thio-alpha-D-ribose 1-phosphate. Also has adenosine deaminase activity.</text>
</comment>
<evidence type="ECO:0000256" key="5">
    <source>
        <dbReference type="ARBA" id="ARBA00022723"/>
    </source>
</evidence>
<keyword evidence="4" id="KW-0808">Transferase</keyword>
<dbReference type="InterPro" id="IPR011324">
    <property type="entry name" value="Cytotoxic_necrot_fac-like_cat"/>
</dbReference>
<dbReference type="PANTHER" id="PTHR30616">
    <property type="entry name" value="UNCHARACTERIZED PROTEIN YFIH"/>
    <property type="match status" value="1"/>
</dbReference>
<keyword evidence="5" id="KW-0479">Metal-binding</keyword>
<keyword evidence="7" id="KW-0862">Zinc</keyword>
<dbReference type="RefSeq" id="WP_118271318.1">
    <property type="nucleotide sequence ID" value="NZ_JAQCXU010000003.1"/>
</dbReference>
<organism evidence="11 12">
    <name type="scientific">Collinsella intestinalis</name>
    <dbReference type="NCBI Taxonomy" id="147207"/>
    <lineage>
        <taxon>Bacteria</taxon>
        <taxon>Bacillati</taxon>
        <taxon>Actinomycetota</taxon>
        <taxon>Coriobacteriia</taxon>
        <taxon>Coriobacteriales</taxon>
        <taxon>Coriobacteriaceae</taxon>
        <taxon>Collinsella</taxon>
    </lineage>
</organism>
<evidence type="ECO:0000313" key="12">
    <source>
        <dbReference type="Proteomes" id="UP000286050"/>
    </source>
</evidence>
<evidence type="ECO:0000313" key="11">
    <source>
        <dbReference type="EMBL" id="RHD57541.1"/>
    </source>
</evidence>
<evidence type="ECO:0000256" key="6">
    <source>
        <dbReference type="ARBA" id="ARBA00022801"/>
    </source>
</evidence>
<comment type="catalytic activity">
    <reaction evidence="1">
        <text>inosine + phosphate = alpha-D-ribose 1-phosphate + hypoxanthine</text>
        <dbReference type="Rhea" id="RHEA:27646"/>
        <dbReference type="ChEBI" id="CHEBI:17368"/>
        <dbReference type="ChEBI" id="CHEBI:17596"/>
        <dbReference type="ChEBI" id="CHEBI:43474"/>
        <dbReference type="ChEBI" id="CHEBI:57720"/>
        <dbReference type="EC" id="2.4.2.1"/>
    </reaction>
    <physiologicalReaction direction="left-to-right" evidence="1">
        <dbReference type="Rhea" id="RHEA:27647"/>
    </physiologicalReaction>
</comment>
<proteinExistence type="inferred from homology"/>
<evidence type="ECO:0000256" key="4">
    <source>
        <dbReference type="ARBA" id="ARBA00022679"/>
    </source>
</evidence>
<reference evidence="11 12" key="1">
    <citation type="submission" date="2018-08" db="EMBL/GenBank/DDBJ databases">
        <title>A genome reference for cultivated species of the human gut microbiota.</title>
        <authorList>
            <person name="Zou Y."/>
            <person name="Xue W."/>
            <person name="Luo G."/>
        </authorList>
    </citation>
    <scope>NUCLEOTIDE SEQUENCE [LARGE SCALE GENOMIC DNA]</scope>
    <source>
        <strain evidence="11 12">AM30-5LB</strain>
    </source>
</reference>
<evidence type="ECO:0000256" key="3">
    <source>
        <dbReference type="ARBA" id="ARBA00007353"/>
    </source>
</evidence>
<dbReference type="Gene3D" id="3.60.140.10">
    <property type="entry name" value="CNF1/YfiH-like putative cysteine hydrolases"/>
    <property type="match status" value="1"/>
</dbReference>
<comment type="catalytic activity">
    <reaction evidence="9">
        <text>adenosine + phosphate = alpha-D-ribose 1-phosphate + adenine</text>
        <dbReference type="Rhea" id="RHEA:27642"/>
        <dbReference type="ChEBI" id="CHEBI:16335"/>
        <dbReference type="ChEBI" id="CHEBI:16708"/>
        <dbReference type="ChEBI" id="CHEBI:43474"/>
        <dbReference type="ChEBI" id="CHEBI:57720"/>
        <dbReference type="EC" id="2.4.2.1"/>
    </reaction>
    <physiologicalReaction direction="left-to-right" evidence="9">
        <dbReference type="Rhea" id="RHEA:27643"/>
    </physiologicalReaction>
</comment>
<evidence type="ECO:0000256" key="1">
    <source>
        <dbReference type="ARBA" id="ARBA00000553"/>
    </source>
</evidence>
<comment type="catalytic activity">
    <reaction evidence="10">
        <text>S-methyl-5'-thioadenosine + phosphate = 5-(methylsulfanyl)-alpha-D-ribose 1-phosphate + adenine</text>
        <dbReference type="Rhea" id="RHEA:11852"/>
        <dbReference type="ChEBI" id="CHEBI:16708"/>
        <dbReference type="ChEBI" id="CHEBI:17509"/>
        <dbReference type="ChEBI" id="CHEBI:43474"/>
        <dbReference type="ChEBI" id="CHEBI:58533"/>
        <dbReference type="EC" id="2.4.2.28"/>
    </reaction>
    <physiologicalReaction direction="left-to-right" evidence="10">
        <dbReference type="Rhea" id="RHEA:11853"/>
    </physiologicalReaction>
</comment>
<dbReference type="Proteomes" id="UP000286050">
    <property type="component" value="Unassembled WGS sequence"/>
</dbReference>
<gene>
    <name evidence="11" type="ORF">DW787_01500</name>
</gene>
<evidence type="ECO:0000256" key="8">
    <source>
        <dbReference type="ARBA" id="ARBA00047989"/>
    </source>
</evidence>
<dbReference type="GO" id="GO:0005507">
    <property type="term" value="F:copper ion binding"/>
    <property type="evidence" value="ECO:0007669"/>
    <property type="project" value="TreeGrafter"/>
</dbReference>
<evidence type="ECO:0000256" key="2">
    <source>
        <dbReference type="ARBA" id="ARBA00003215"/>
    </source>
</evidence>
<sequence>MGQFNRNDYDGLVLNEVRDGTVAAAFTERTGGISESPYASLNLGSHVGDDLAAVMENRRRVLAALGCAGDFERLLVPNQVHGDCVAVVREGSDDELARVREQITEGSDAIVCVAAHVPVMLCFADCVPVVLTCPGGFAVIHSGWKGTIARISAKAASILCETAACPASSVRAYIGPHILGDEYEVSQELMERFCAEFGWANVGDSRMLDLGRAIRQALVETGVPEDAICDLGLSTVRCNDRFFSYRAEKGTCGRHAAVAVMV</sequence>
<dbReference type="InterPro" id="IPR038371">
    <property type="entry name" value="Cu_polyphenol_OxRdtase_sf"/>
</dbReference>
<dbReference type="GO" id="GO:0017061">
    <property type="term" value="F:S-methyl-5-thioadenosine phosphorylase activity"/>
    <property type="evidence" value="ECO:0007669"/>
    <property type="project" value="UniProtKB-EC"/>
</dbReference>
<dbReference type="InterPro" id="IPR003730">
    <property type="entry name" value="Cu_polyphenol_OxRdtase"/>
</dbReference>
<comment type="caution">
    <text evidence="11">The sequence shown here is derived from an EMBL/GenBank/DDBJ whole genome shotgun (WGS) entry which is preliminary data.</text>
</comment>
<dbReference type="AlphaFoldDB" id="A0A414G022"/>
<evidence type="ECO:0000256" key="9">
    <source>
        <dbReference type="ARBA" id="ARBA00048968"/>
    </source>
</evidence>
<dbReference type="CDD" id="cd16833">
    <property type="entry name" value="YfiH"/>
    <property type="match status" value="1"/>
</dbReference>
<keyword evidence="6" id="KW-0378">Hydrolase</keyword>
<dbReference type="EMBL" id="QSJI01000001">
    <property type="protein sequence ID" value="RHD57541.1"/>
    <property type="molecule type" value="Genomic_DNA"/>
</dbReference>